<feature type="domain" description="EF-hand" evidence="2">
    <location>
        <begin position="17"/>
        <end position="52"/>
    </location>
</feature>
<dbReference type="SUPFAM" id="SSF47473">
    <property type="entry name" value="EF-hand"/>
    <property type="match status" value="1"/>
</dbReference>
<reference evidence="3 4" key="1">
    <citation type="submission" date="2021-09" db="EMBL/GenBank/DDBJ databases">
        <title>Genomic insights and catalytic innovation underlie evolution of tropane alkaloids biosynthesis.</title>
        <authorList>
            <person name="Wang Y.-J."/>
            <person name="Tian T."/>
            <person name="Huang J.-P."/>
            <person name="Huang S.-X."/>
        </authorList>
    </citation>
    <scope>NUCLEOTIDE SEQUENCE [LARGE SCALE GENOMIC DNA]</scope>
    <source>
        <strain evidence="3">KIB-2018</strain>
        <tissue evidence="3">Leaf</tissue>
    </source>
</reference>
<dbReference type="Proteomes" id="UP001159364">
    <property type="component" value="Linkage Group LG02"/>
</dbReference>
<dbReference type="Gene3D" id="1.10.238.10">
    <property type="entry name" value="EF-hand"/>
    <property type="match status" value="1"/>
</dbReference>
<dbReference type="EMBL" id="JAIWQS010000002">
    <property type="protein sequence ID" value="KAJ8772842.1"/>
    <property type="molecule type" value="Genomic_DNA"/>
</dbReference>
<dbReference type="PROSITE" id="PS00018">
    <property type="entry name" value="EF_HAND_1"/>
    <property type="match status" value="1"/>
</dbReference>
<name>A0AAV8U0N2_9ROSI</name>
<evidence type="ECO:0000313" key="4">
    <source>
        <dbReference type="Proteomes" id="UP001159364"/>
    </source>
</evidence>
<accession>A0AAV8U0N2</accession>
<comment type="caution">
    <text evidence="3">The sequence shown here is derived from an EMBL/GenBank/DDBJ whole genome shotgun (WGS) entry which is preliminary data.</text>
</comment>
<keyword evidence="4" id="KW-1185">Reference proteome</keyword>
<dbReference type="Pfam" id="PF13202">
    <property type="entry name" value="EF-hand_5"/>
    <property type="match status" value="2"/>
</dbReference>
<organism evidence="3 4">
    <name type="scientific">Erythroxylum novogranatense</name>
    <dbReference type="NCBI Taxonomy" id="1862640"/>
    <lineage>
        <taxon>Eukaryota</taxon>
        <taxon>Viridiplantae</taxon>
        <taxon>Streptophyta</taxon>
        <taxon>Embryophyta</taxon>
        <taxon>Tracheophyta</taxon>
        <taxon>Spermatophyta</taxon>
        <taxon>Magnoliopsida</taxon>
        <taxon>eudicotyledons</taxon>
        <taxon>Gunneridae</taxon>
        <taxon>Pentapetalae</taxon>
        <taxon>rosids</taxon>
        <taxon>fabids</taxon>
        <taxon>Malpighiales</taxon>
        <taxon>Erythroxylaceae</taxon>
        <taxon>Erythroxylum</taxon>
    </lineage>
</organism>
<dbReference type="GO" id="GO:0005509">
    <property type="term" value="F:calcium ion binding"/>
    <property type="evidence" value="ECO:0007669"/>
    <property type="project" value="InterPro"/>
</dbReference>
<protein>
    <recommendedName>
        <fullName evidence="2">EF-hand domain-containing protein</fullName>
    </recommendedName>
</protein>
<dbReference type="InterPro" id="IPR011992">
    <property type="entry name" value="EF-hand-dom_pair"/>
</dbReference>
<gene>
    <name evidence="3" type="ORF">K2173_028019</name>
</gene>
<evidence type="ECO:0000256" key="1">
    <source>
        <dbReference type="ARBA" id="ARBA00022837"/>
    </source>
</evidence>
<dbReference type="InterPro" id="IPR018247">
    <property type="entry name" value="EF_Hand_1_Ca_BS"/>
</dbReference>
<evidence type="ECO:0000313" key="3">
    <source>
        <dbReference type="EMBL" id="KAJ8772842.1"/>
    </source>
</evidence>
<dbReference type="InterPro" id="IPR002048">
    <property type="entry name" value="EF_hand_dom"/>
</dbReference>
<dbReference type="AlphaFoldDB" id="A0AAV8U0N2"/>
<sequence>MPVKSAPVGMNGKHEMTIEQFKQWLLKTYDVDHDGKISRQELAEAIRVAGGWFANWKSKGGIRCADQNHNGFIDPSELDCDNLKRFAEKHLGVRIHDH</sequence>
<dbReference type="PROSITE" id="PS50222">
    <property type="entry name" value="EF_HAND_2"/>
    <property type="match status" value="1"/>
</dbReference>
<keyword evidence="1" id="KW-0106">Calcium</keyword>
<proteinExistence type="predicted"/>
<evidence type="ECO:0000259" key="2">
    <source>
        <dbReference type="PROSITE" id="PS50222"/>
    </source>
</evidence>